<dbReference type="Proteomes" id="UP001235744">
    <property type="component" value="Chromosome"/>
</dbReference>
<keyword evidence="3 4" id="KW-0067">ATP-binding</keyword>
<evidence type="ECO:0000256" key="3">
    <source>
        <dbReference type="ARBA" id="ARBA00022840"/>
    </source>
</evidence>
<dbReference type="PROSITE" id="PS50975">
    <property type="entry name" value="ATP_GRASP"/>
    <property type="match status" value="1"/>
</dbReference>
<feature type="region of interest" description="Disordered" evidence="5">
    <location>
        <begin position="406"/>
        <end position="427"/>
    </location>
</feature>
<gene>
    <name evidence="7" type="ORF">P8A19_23495</name>
</gene>
<dbReference type="EMBL" id="CP120988">
    <property type="protein sequence ID" value="WLQ58209.1"/>
    <property type="molecule type" value="Genomic_DNA"/>
</dbReference>
<keyword evidence="2 4" id="KW-0547">Nucleotide-binding</keyword>
<proteinExistence type="predicted"/>
<dbReference type="PANTHER" id="PTHR43585">
    <property type="entry name" value="FUMIPYRROLE BIOSYNTHESIS PROTEIN C"/>
    <property type="match status" value="1"/>
</dbReference>
<evidence type="ECO:0000256" key="2">
    <source>
        <dbReference type="ARBA" id="ARBA00022741"/>
    </source>
</evidence>
<evidence type="ECO:0000256" key="4">
    <source>
        <dbReference type="PROSITE-ProRule" id="PRU00409"/>
    </source>
</evidence>
<dbReference type="InterPro" id="IPR052032">
    <property type="entry name" value="ATP-dep_AA_Ligase"/>
</dbReference>
<sequence>MNRHVLIINRWTNSFAEYHRYIDHTADRVAYLTTAAGRPPLDGELAEDIRVLSDLSDTADVLAQTARLVELYGPFTHVLALSEFDLEPAGEIRRHFGIPGRGPEEVAAVRDKVVMKGLVAAAGLRVPAFRETPTAGLVREFAARHGYPFVLKPRAGADSQGVHVVRSEAQLDTLLTGAGLADAQCEEFIDGALYQIDGVVKGGRLLTSRAWRCGGSCLDFATGTAFSSVANDDRDFEKRVTDFAERVCTALDLTDDVFHLEVFRAPRPSGDGDDLVFLEIGARAGGGQVRVIWEEVYGVDLVAASARVQLGDDVTIAPMDLDGPVAGYLMMPEPPVRPAVVDAVTSLVGQVPALCSETLPPPGTVLSGNGGAVHTAGTFRYRAERSEQVEEAIRQTLAAYRLDWHPQGEQPAGAGGPATREAVHVVG</sequence>
<evidence type="ECO:0000313" key="7">
    <source>
        <dbReference type="EMBL" id="WLQ58209.1"/>
    </source>
</evidence>
<organism evidence="7 8">
    <name type="scientific">Streptomyces poriferorum</name>
    <dbReference type="NCBI Taxonomy" id="2798799"/>
    <lineage>
        <taxon>Bacteria</taxon>
        <taxon>Bacillati</taxon>
        <taxon>Actinomycetota</taxon>
        <taxon>Actinomycetes</taxon>
        <taxon>Kitasatosporales</taxon>
        <taxon>Streptomycetaceae</taxon>
        <taxon>Streptomyces</taxon>
    </lineage>
</organism>
<evidence type="ECO:0000313" key="8">
    <source>
        <dbReference type="Proteomes" id="UP001235744"/>
    </source>
</evidence>
<protein>
    <submittedName>
        <fullName evidence="7">ATP-grasp domain-containing protein</fullName>
    </submittedName>
</protein>
<evidence type="ECO:0000259" key="6">
    <source>
        <dbReference type="PROSITE" id="PS50975"/>
    </source>
</evidence>
<dbReference type="RefSeq" id="WP_219567255.1">
    <property type="nucleotide sequence ID" value="NZ_CP120988.1"/>
</dbReference>
<accession>A0ABY9ITU9</accession>
<feature type="domain" description="ATP-grasp" evidence="6">
    <location>
        <begin position="116"/>
        <end position="310"/>
    </location>
</feature>
<name>A0ABY9ITU9_9ACTN</name>
<keyword evidence="1" id="KW-0436">Ligase</keyword>
<evidence type="ECO:0000256" key="5">
    <source>
        <dbReference type="SAM" id="MobiDB-lite"/>
    </source>
</evidence>
<reference evidence="7 8" key="1">
    <citation type="submission" date="2023-03" db="EMBL/GenBank/DDBJ databases">
        <title>Isolation and description of six Streptomyces strains from soil environments, able to metabolize different microbial glucans.</title>
        <authorList>
            <person name="Widen T."/>
            <person name="Larsbrink J."/>
        </authorList>
    </citation>
    <scope>NUCLEOTIDE SEQUENCE [LARGE SCALE GENOMIC DNA]</scope>
    <source>
        <strain evidence="7 8">Alt2</strain>
    </source>
</reference>
<dbReference type="PANTHER" id="PTHR43585:SF2">
    <property type="entry name" value="ATP-GRASP ENZYME FSQD"/>
    <property type="match status" value="1"/>
</dbReference>
<keyword evidence="8" id="KW-1185">Reference proteome</keyword>
<evidence type="ECO:0000256" key="1">
    <source>
        <dbReference type="ARBA" id="ARBA00022598"/>
    </source>
</evidence>
<dbReference type="InterPro" id="IPR011761">
    <property type="entry name" value="ATP-grasp"/>
</dbReference>